<evidence type="ECO:0000256" key="1">
    <source>
        <dbReference type="SAM" id="MobiDB-lite"/>
    </source>
</evidence>
<keyword evidence="3" id="KW-1185">Reference proteome</keyword>
<dbReference type="SUPFAM" id="SSF53474">
    <property type="entry name" value="alpha/beta-Hydrolases"/>
    <property type="match status" value="1"/>
</dbReference>
<name>H0E484_9ACTN</name>
<proteinExistence type="predicted"/>
<dbReference type="Proteomes" id="UP000005143">
    <property type="component" value="Unassembled WGS sequence"/>
</dbReference>
<evidence type="ECO:0000313" key="2">
    <source>
        <dbReference type="EMBL" id="EHN11500.1"/>
    </source>
</evidence>
<feature type="region of interest" description="Disordered" evidence="1">
    <location>
        <begin position="1"/>
        <end position="112"/>
    </location>
</feature>
<sequence>MACHGRAVGDRVRQRPGHEQQQPGDHRHLGGRAEPRPRRHHQAAGDPGRDPGQQQPGERLAVGARQLLQRQRPADPRAEDQDPRLADQVQPADAGRDHCDGGQPAGDPPRGADAMRRLLVRGTVAAWIALGALGVLRYGQGYAQYRGFPPPKDPAGVAAGQIDRVRFASAALGGERSYDVYLPAGYRRDVARGQRFGVLYLLHGNPGNPELYFNAGRVGVAADTLLAHHRITPMLIVVPDGRDGTWRGDTEWADTPHGRYGSLVLDVVRDVDRRFPTIANRRHRVIGGYSMGAYGAVQLTLSHPRIFGAFESWSGYFRQQATYSFSGASPATLRAASPIDELHRLAKAPPAVARRVPAPGSAPPLARRHRSRLPLAAYVYGGDVDPETAQMPAFVRALRRAGITTSSRIVPGRHDWAVWRPMVPTMLRWANARMAGR</sequence>
<dbReference type="InterPro" id="IPR050583">
    <property type="entry name" value="Mycobacterial_A85_antigen"/>
</dbReference>
<evidence type="ECO:0000313" key="3">
    <source>
        <dbReference type="Proteomes" id="UP000005143"/>
    </source>
</evidence>
<dbReference type="PANTHER" id="PTHR48098">
    <property type="entry name" value="ENTEROCHELIN ESTERASE-RELATED"/>
    <property type="match status" value="1"/>
</dbReference>
<dbReference type="EMBL" id="AGUD01000098">
    <property type="protein sequence ID" value="EHN11500.1"/>
    <property type="molecule type" value="Genomic_DNA"/>
</dbReference>
<dbReference type="GO" id="GO:0016747">
    <property type="term" value="F:acyltransferase activity, transferring groups other than amino-acyl groups"/>
    <property type="evidence" value="ECO:0007669"/>
    <property type="project" value="TreeGrafter"/>
</dbReference>
<comment type="caution">
    <text evidence="2">The sequence shown here is derived from an EMBL/GenBank/DDBJ whole genome shotgun (WGS) entry which is preliminary data.</text>
</comment>
<accession>H0E484</accession>
<reference evidence="2 3" key="1">
    <citation type="journal article" date="2013" name="Biodegradation">
        <title>Quantitative proteomic analysis of ibuprofen-degrading Patulibacter sp. strain I11.</title>
        <authorList>
            <person name="Almeida B."/>
            <person name="Kjeldal H."/>
            <person name="Lolas I."/>
            <person name="Knudsen A.D."/>
            <person name="Carvalho G."/>
            <person name="Nielsen K.L."/>
            <person name="Barreto Crespo M.T."/>
            <person name="Stensballe A."/>
            <person name="Nielsen J.L."/>
        </authorList>
    </citation>
    <scope>NUCLEOTIDE SEQUENCE [LARGE SCALE GENOMIC DNA]</scope>
    <source>
        <strain evidence="2 3">I11</strain>
    </source>
</reference>
<gene>
    <name evidence="2" type="ORF">PAI11_16110</name>
</gene>
<feature type="compositionally biased region" description="Basic and acidic residues" evidence="1">
    <location>
        <begin position="7"/>
        <end position="36"/>
    </location>
</feature>
<dbReference type="InterPro" id="IPR000801">
    <property type="entry name" value="Esterase-like"/>
</dbReference>
<organism evidence="2 3">
    <name type="scientific">Patulibacter medicamentivorans</name>
    <dbReference type="NCBI Taxonomy" id="1097667"/>
    <lineage>
        <taxon>Bacteria</taxon>
        <taxon>Bacillati</taxon>
        <taxon>Actinomycetota</taxon>
        <taxon>Thermoleophilia</taxon>
        <taxon>Solirubrobacterales</taxon>
        <taxon>Patulibacteraceae</taxon>
        <taxon>Patulibacter</taxon>
    </lineage>
</organism>
<dbReference type="PANTHER" id="PTHR48098:SF1">
    <property type="entry name" value="DIACYLGLYCEROL ACYLTRANSFERASE_MYCOLYLTRANSFERASE AG85A"/>
    <property type="match status" value="1"/>
</dbReference>
<dbReference type="AlphaFoldDB" id="H0E484"/>
<dbReference type="InterPro" id="IPR029058">
    <property type="entry name" value="AB_hydrolase_fold"/>
</dbReference>
<protein>
    <submittedName>
        <fullName evidence="2">Putative esterase</fullName>
    </submittedName>
</protein>
<feature type="compositionally biased region" description="Basic and acidic residues" evidence="1">
    <location>
        <begin position="72"/>
        <end position="85"/>
    </location>
</feature>
<dbReference type="Gene3D" id="3.40.50.1820">
    <property type="entry name" value="alpha/beta hydrolase"/>
    <property type="match status" value="1"/>
</dbReference>
<dbReference type="Pfam" id="PF00756">
    <property type="entry name" value="Esterase"/>
    <property type="match status" value="1"/>
</dbReference>